<proteinExistence type="predicted"/>
<gene>
    <name evidence="1" type="ORF">BGZ65_001499</name>
</gene>
<evidence type="ECO:0000313" key="1">
    <source>
        <dbReference type="EMBL" id="KAG0003640.1"/>
    </source>
</evidence>
<comment type="caution">
    <text evidence="1">The sequence shown here is derived from an EMBL/GenBank/DDBJ whole genome shotgun (WGS) entry which is preliminary data.</text>
</comment>
<dbReference type="AlphaFoldDB" id="A0A9P6MJ43"/>
<evidence type="ECO:0000313" key="2">
    <source>
        <dbReference type="Proteomes" id="UP000749646"/>
    </source>
</evidence>
<accession>A0A9P6MJ43</accession>
<organism evidence="1 2">
    <name type="scientific">Modicella reniformis</name>
    <dbReference type="NCBI Taxonomy" id="1440133"/>
    <lineage>
        <taxon>Eukaryota</taxon>
        <taxon>Fungi</taxon>
        <taxon>Fungi incertae sedis</taxon>
        <taxon>Mucoromycota</taxon>
        <taxon>Mortierellomycotina</taxon>
        <taxon>Mortierellomycetes</taxon>
        <taxon>Mortierellales</taxon>
        <taxon>Mortierellaceae</taxon>
        <taxon>Modicella</taxon>
    </lineage>
</organism>
<reference evidence="1" key="1">
    <citation type="journal article" date="2020" name="Fungal Divers.">
        <title>Resolving the Mortierellaceae phylogeny through synthesis of multi-gene phylogenetics and phylogenomics.</title>
        <authorList>
            <person name="Vandepol N."/>
            <person name="Liber J."/>
            <person name="Desiro A."/>
            <person name="Na H."/>
            <person name="Kennedy M."/>
            <person name="Barry K."/>
            <person name="Grigoriev I.V."/>
            <person name="Miller A.N."/>
            <person name="O'Donnell K."/>
            <person name="Stajich J.E."/>
            <person name="Bonito G."/>
        </authorList>
    </citation>
    <scope>NUCLEOTIDE SEQUENCE</scope>
    <source>
        <strain evidence="1">MES-2147</strain>
    </source>
</reference>
<dbReference type="EMBL" id="JAAAHW010000331">
    <property type="protein sequence ID" value="KAG0003640.1"/>
    <property type="molecule type" value="Genomic_DNA"/>
</dbReference>
<dbReference type="Proteomes" id="UP000749646">
    <property type="component" value="Unassembled WGS sequence"/>
</dbReference>
<name>A0A9P6MJ43_9FUNG</name>
<protein>
    <submittedName>
        <fullName evidence="1">Uncharacterized protein</fullName>
    </submittedName>
</protein>
<sequence length="489" mass="56174">MNKIVVRCDSDISEKCFRDAMSNLRWIQNSDVNQRSLTDLDLLLGCNTIPGCDQDLDCGTSIATSTAHVFIDLNLIGRFELEIRELILTVSVNQDGTRYLEMEILELINLTSEKLEFIHGCHYTRLKVWSTSLETNNRLVDIVWNSPKLEDLHIHCDMENFLTIINLFLSTREMAFQDGDSPSLRTLTVIVEAVCKSTITFLGASQLFDMRSSISLSGNEIIPEVHPKFEFLRRYGWSIEDLEISLNFNEQLAALLWDSIQEQGSRIKFLSVEPTSPTTSGLNVLDQIIRILPRSTCVRLDFYHLEYEHPLENTLHLLRLYKERVNHLGLFCDSMRQWLPRLTQDFPDRTCFPVLKSFTVGCYNDIPEVPKAYVPWIVTMISTPPEQVLSSTRLGLVQLDVSLQHDDWRTVVETLDLSTLEELFVAQSNFSFEELELLVNRIVESDVSQVRLTTVRVDLQLLQNNDVTALCKRLGEKAPNVQIQDWVEI</sequence>
<keyword evidence="2" id="KW-1185">Reference proteome</keyword>